<keyword evidence="3" id="KW-1185">Reference proteome</keyword>
<name>A0A7J0FGZ0_9ERIC</name>
<sequence>MLCCYVMASRHRSYAYVFVPDRFCGMTANLLKGEGTLLGTIRLQKHSRRNVQNGQSNNKREAELEDNGSNNHRIEANEDRPKRGRIVFTNVLSAEKFKGSEPGFLLPPTSIAAHAVDDVLETNEVKDLDLVGTAATTIEKGSKYWIQVLPFLPPPPQVPQNAHSQYRVLPSLWGQQRETKVFAAMRGGEREVKSKAEGEGGGSVVALVQGWELAGWQWLAVAGIGLG</sequence>
<reference evidence="2 3" key="1">
    <citation type="submission" date="2019-07" db="EMBL/GenBank/DDBJ databases">
        <title>De Novo Assembly of kiwifruit Actinidia rufa.</title>
        <authorList>
            <person name="Sugita-Konishi S."/>
            <person name="Sato K."/>
            <person name="Mori E."/>
            <person name="Abe Y."/>
            <person name="Kisaki G."/>
            <person name="Hamano K."/>
            <person name="Suezawa K."/>
            <person name="Otani M."/>
            <person name="Fukuda T."/>
            <person name="Manabe T."/>
            <person name="Gomi K."/>
            <person name="Tabuchi M."/>
            <person name="Akimitsu K."/>
            <person name="Kataoka I."/>
        </authorList>
    </citation>
    <scope>NUCLEOTIDE SEQUENCE [LARGE SCALE GENOMIC DNA]</scope>
    <source>
        <strain evidence="3">cv. Fuchu</strain>
    </source>
</reference>
<proteinExistence type="predicted"/>
<protein>
    <submittedName>
        <fullName evidence="2">Uncharacterized protein</fullName>
    </submittedName>
</protein>
<dbReference type="OrthoDB" id="665283at2759"/>
<dbReference type="PANTHER" id="PTHR38160:SF1">
    <property type="entry name" value="ZINC FINGER CCCH DOMAIN-CONTAINING PROTEIN 40"/>
    <property type="match status" value="1"/>
</dbReference>
<dbReference type="AlphaFoldDB" id="A0A7J0FGZ0"/>
<gene>
    <name evidence="2" type="ORF">Acr_12g0003940</name>
</gene>
<evidence type="ECO:0000313" key="2">
    <source>
        <dbReference type="EMBL" id="GFY97853.1"/>
    </source>
</evidence>
<accession>A0A7J0FGZ0</accession>
<evidence type="ECO:0000313" key="3">
    <source>
        <dbReference type="Proteomes" id="UP000585474"/>
    </source>
</evidence>
<organism evidence="2 3">
    <name type="scientific">Actinidia rufa</name>
    <dbReference type="NCBI Taxonomy" id="165716"/>
    <lineage>
        <taxon>Eukaryota</taxon>
        <taxon>Viridiplantae</taxon>
        <taxon>Streptophyta</taxon>
        <taxon>Embryophyta</taxon>
        <taxon>Tracheophyta</taxon>
        <taxon>Spermatophyta</taxon>
        <taxon>Magnoliopsida</taxon>
        <taxon>eudicotyledons</taxon>
        <taxon>Gunneridae</taxon>
        <taxon>Pentapetalae</taxon>
        <taxon>asterids</taxon>
        <taxon>Ericales</taxon>
        <taxon>Actinidiaceae</taxon>
        <taxon>Actinidia</taxon>
    </lineage>
</organism>
<feature type="region of interest" description="Disordered" evidence="1">
    <location>
        <begin position="48"/>
        <end position="80"/>
    </location>
</feature>
<dbReference type="PANTHER" id="PTHR38160">
    <property type="entry name" value="ZINC FINGER CCCH DOMAIN-CONTAINING PROTEIN 40"/>
    <property type="match status" value="1"/>
</dbReference>
<dbReference type="Proteomes" id="UP000585474">
    <property type="component" value="Unassembled WGS sequence"/>
</dbReference>
<dbReference type="InterPro" id="IPR045868">
    <property type="entry name" value="Znf_C3H13/40"/>
</dbReference>
<comment type="caution">
    <text evidence="2">The sequence shown here is derived from an EMBL/GenBank/DDBJ whole genome shotgun (WGS) entry which is preliminary data.</text>
</comment>
<dbReference type="EMBL" id="BJWL01000012">
    <property type="protein sequence ID" value="GFY97853.1"/>
    <property type="molecule type" value="Genomic_DNA"/>
</dbReference>
<evidence type="ECO:0000256" key="1">
    <source>
        <dbReference type="SAM" id="MobiDB-lite"/>
    </source>
</evidence>
<dbReference type="GO" id="GO:0046872">
    <property type="term" value="F:metal ion binding"/>
    <property type="evidence" value="ECO:0007669"/>
    <property type="project" value="InterPro"/>
</dbReference>